<accession>A0A7X1KN97</accession>
<dbReference type="EMBL" id="JACLAW010000020">
    <property type="protein sequence ID" value="MBC2667466.1"/>
    <property type="molecule type" value="Genomic_DNA"/>
</dbReference>
<protein>
    <submittedName>
        <fullName evidence="1">Uncharacterized protein</fullName>
    </submittedName>
</protein>
<reference evidence="1 2" key="1">
    <citation type="submission" date="2020-08" db="EMBL/GenBank/DDBJ databases">
        <title>The genome sequence of type strain Novosphingobium flavum NBRC 111647.</title>
        <authorList>
            <person name="Liu Y."/>
        </authorList>
    </citation>
    <scope>NUCLEOTIDE SEQUENCE [LARGE SCALE GENOMIC DNA]</scope>
    <source>
        <strain evidence="1 2">NBRC 111647</strain>
    </source>
</reference>
<proteinExistence type="predicted"/>
<sequence>MTDNELIAQLCIRIGMIMEDVCGDAVTARADRAVDLGPVLCRLREASDRISALVRAAEMLAMKP</sequence>
<dbReference type="Proteomes" id="UP000566813">
    <property type="component" value="Unassembled WGS sequence"/>
</dbReference>
<evidence type="ECO:0000313" key="1">
    <source>
        <dbReference type="EMBL" id="MBC2667466.1"/>
    </source>
</evidence>
<evidence type="ECO:0000313" key="2">
    <source>
        <dbReference type="Proteomes" id="UP000566813"/>
    </source>
</evidence>
<organism evidence="1 2">
    <name type="scientific">Novosphingobium flavum</name>
    <dbReference type="NCBI Taxonomy" id="1778672"/>
    <lineage>
        <taxon>Bacteria</taxon>
        <taxon>Pseudomonadati</taxon>
        <taxon>Pseudomonadota</taxon>
        <taxon>Alphaproteobacteria</taxon>
        <taxon>Sphingomonadales</taxon>
        <taxon>Sphingomonadaceae</taxon>
        <taxon>Novosphingobium</taxon>
    </lineage>
</organism>
<comment type="caution">
    <text evidence="1">The sequence shown here is derived from an EMBL/GenBank/DDBJ whole genome shotgun (WGS) entry which is preliminary data.</text>
</comment>
<dbReference type="AlphaFoldDB" id="A0A7X1KN97"/>
<keyword evidence="2" id="KW-1185">Reference proteome</keyword>
<dbReference type="RefSeq" id="WP_185665761.1">
    <property type="nucleotide sequence ID" value="NZ_JACLAW010000020.1"/>
</dbReference>
<name>A0A7X1KN97_9SPHN</name>
<gene>
    <name evidence="1" type="ORF">H7F51_18260</name>
</gene>